<dbReference type="EMBL" id="RCDC01000004">
    <property type="protein sequence ID" value="RLK56246.1"/>
    <property type="molecule type" value="Genomic_DNA"/>
</dbReference>
<gene>
    <name evidence="1" type="ORF">BCL79_0629</name>
</gene>
<organism evidence="1 2">
    <name type="scientific">Stenotrophomonas rhizophila</name>
    <dbReference type="NCBI Taxonomy" id="216778"/>
    <lineage>
        <taxon>Bacteria</taxon>
        <taxon>Pseudomonadati</taxon>
        <taxon>Pseudomonadota</taxon>
        <taxon>Gammaproteobacteria</taxon>
        <taxon>Lysobacterales</taxon>
        <taxon>Lysobacteraceae</taxon>
        <taxon>Stenotrophomonas</taxon>
    </lineage>
</organism>
<comment type="caution">
    <text evidence="1">The sequence shown here is derived from an EMBL/GenBank/DDBJ whole genome shotgun (WGS) entry which is preliminary data.</text>
</comment>
<dbReference type="Proteomes" id="UP000274786">
    <property type="component" value="Unassembled WGS sequence"/>
</dbReference>
<dbReference type="AlphaFoldDB" id="A0A498CEM2"/>
<reference evidence="1 2" key="1">
    <citation type="submission" date="2018-10" db="EMBL/GenBank/DDBJ databases">
        <title>Comparative analysis of microorganisms from saline springs in Andes Mountain Range, Colombia.</title>
        <authorList>
            <person name="Rubin E."/>
        </authorList>
    </citation>
    <scope>NUCLEOTIDE SEQUENCE [LARGE SCALE GENOMIC DNA]</scope>
    <source>
        <strain evidence="1 2">USBA GBX 843</strain>
    </source>
</reference>
<evidence type="ECO:0000313" key="2">
    <source>
        <dbReference type="Proteomes" id="UP000274786"/>
    </source>
</evidence>
<accession>A0A498CEM2</accession>
<dbReference type="RefSeq" id="WP_121037221.1">
    <property type="nucleotide sequence ID" value="NZ_RCDC01000004.1"/>
</dbReference>
<dbReference type="OrthoDB" id="9964682at2"/>
<name>A0A498CEM2_9GAMM</name>
<evidence type="ECO:0000313" key="1">
    <source>
        <dbReference type="EMBL" id="RLK56246.1"/>
    </source>
</evidence>
<sequence length="79" mass="8937">MTYTIMDWACDQIRAYEANHRVKPECFLVTPTQAISLMEAVSARTRILRSPGGFMESIRKGEAFLCGVPLKLFEARNAQ</sequence>
<proteinExistence type="predicted"/>
<protein>
    <submittedName>
        <fullName evidence="1">Uncharacterized protein</fullName>
    </submittedName>
</protein>